<dbReference type="OrthoDB" id="9774661at2"/>
<dbReference type="InterPro" id="IPR000792">
    <property type="entry name" value="Tscrpt_reg_LuxR_C"/>
</dbReference>
<dbReference type="SUPFAM" id="SSF46894">
    <property type="entry name" value="C-terminal effector domain of the bipartite response regulators"/>
    <property type="match status" value="1"/>
</dbReference>
<keyword evidence="1" id="KW-0805">Transcription regulation</keyword>
<dbReference type="GO" id="GO:0003677">
    <property type="term" value="F:DNA binding"/>
    <property type="evidence" value="ECO:0007669"/>
    <property type="project" value="UniProtKB-KW"/>
</dbReference>
<evidence type="ECO:0000256" key="1">
    <source>
        <dbReference type="ARBA" id="ARBA00023015"/>
    </source>
</evidence>
<dbReference type="KEGG" id="odi:ODI_R1495"/>
<feature type="domain" description="HTH luxR-type" evidence="4">
    <location>
        <begin position="169"/>
        <end position="234"/>
    </location>
</feature>
<keyword evidence="3" id="KW-0804">Transcription</keyword>
<dbReference type="EMBL" id="FLRC01000055">
    <property type="protein sequence ID" value="SBT27695.1"/>
    <property type="molecule type" value="Genomic_DNA"/>
</dbReference>
<evidence type="ECO:0000256" key="2">
    <source>
        <dbReference type="ARBA" id="ARBA00023125"/>
    </source>
</evidence>
<evidence type="ECO:0000313" key="6">
    <source>
        <dbReference type="EMBL" id="SOE48533.1"/>
    </source>
</evidence>
<dbReference type="GO" id="GO:0006355">
    <property type="term" value="P:regulation of DNA-templated transcription"/>
    <property type="evidence" value="ECO:0007669"/>
    <property type="project" value="InterPro"/>
</dbReference>
<dbReference type="SMART" id="SM00421">
    <property type="entry name" value="HTH_LUXR"/>
    <property type="match status" value="1"/>
</dbReference>
<proteinExistence type="predicted"/>
<dbReference type="RefSeq" id="WP_067759712.1">
    <property type="nucleotide sequence ID" value="NZ_LT907988.1"/>
</dbReference>
<dbReference type="SMR" id="A0A1C3K8H6"/>
<dbReference type="Gene3D" id="3.30.450.80">
    <property type="entry name" value="Transcription factor LuxR-like, autoinducer-binding domain"/>
    <property type="match status" value="1"/>
</dbReference>
<evidence type="ECO:0000313" key="5">
    <source>
        <dbReference type="EMBL" id="SBT27695.1"/>
    </source>
</evidence>
<name>A0A1C3K8H6_9BURK</name>
<dbReference type="PANTHER" id="PTHR44688:SF16">
    <property type="entry name" value="DNA-BINDING TRANSCRIPTIONAL ACTIVATOR DEVR_DOSR"/>
    <property type="match status" value="1"/>
</dbReference>
<accession>A0A1C3K8H6</accession>
<dbReference type="AlphaFoldDB" id="A0A1C3K8H6"/>
<evidence type="ECO:0000313" key="7">
    <source>
        <dbReference type="Proteomes" id="UP000078558"/>
    </source>
</evidence>
<protein>
    <submittedName>
        <fullName evidence="5">LuxR family regulatory protein</fullName>
    </submittedName>
</protein>
<gene>
    <name evidence="5" type="ORF">ODI_00685</name>
    <name evidence="6" type="ORF">ODI_R1495</name>
</gene>
<evidence type="ECO:0000259" key="4">
    <source>
        <dbReference type="PROSITE" id="PS50043"/>
    </source>
</evidence>
<keyword evidence="7" id="KW-1185">Reference proteome</keyword>
<dbReference type="Pfam" id="PF03472">
    <property type="entry name" value="Autoind_bind"/>
    <property type="match status" value="1"/>
</dbReference>
<sequence>MEQWSRENLDRLAQATSADEVFEAALHASRALGFEYCAYGARLPVPLSRQRTFARNNYPEGWQHRYEEAGYLAQDPTVLHGLAHGTPVTWNDAVFEKAPLLWEEAQSFGLKVGWAQSLFGQQGTRGMLTLARSGEQIQPAELDAKEASMSCLANATHQAFSRVLAADLAGLPEQPLTPRQVDILKWSADGKTSSEIAEILGISINTVNFHVKNALVQLNAPNKMAAVVRAAMLGLLN</sequence>
<dbReference type="InterPro" id="IPR036693">
    <property type="entry name" value="TF_LuxR_autoind-bd_dom_sf"/>
</dbReference>
<dbReference type="InterPro" id="IPR016032">
    <property type="entry name" value="Sig_transdc_resp-reg_C-effctor"/>
</dbReference>
<organism evidence="5 7">
    <name type="scientific">Orrella dioscoreae</name>
    <dbReference type="NCBI Taxonomy" id="1851544"/>
    <lineage>
        <taxon>Bacteria</taxon>
        <taxon>Pseudomonadati</taxon>
        <taxon>Pseudomonadota</taxon>
        <taxon>Betaproteobacteria</taxon>
        <taxon>Burkholderiales</taxon>
        <taxon>Alcaligenaceae</taxon>
        <taxon>Orrella</taxon>
    </lineage>
</organism>
<keyword evidence="2" id="KW-0238">DNA-binding</keyword>
<reference evidence="6 7" key="2">
    <citation type="submission" date="2017-08" db="EMBL/GenBank/DDBJ databases">
        <authorList>
            <person name="de Groot N.N."/>
        </authorList>
    </citation>
    <scope>NUCLEOTIDE SEQUENCE [LARGE SCALE GENOMIC DNA]</scope>
    <source>
        <strain evidence="6">Orrdi1</strain>
    </source>
</reference>
<dbReference type="PANTHER" id="PTHR44688">
    <property type="entry name" value="DNA-BINDING TRANSCRIPTIONAL ACTIVATOR DEVR_DOSR"/>
    <property type="match status" value="1"/>
</dbReference>
<dbReference type="PROSITE" id="PS50043">
    <property type="entry name" value="HTH_LUXR_2"/>
    <property type="match status" value="1"/>
</dbReference>
<dbReference type="Pfam" id="PF00196">
    <property type="entry name" value="GerE"/>
    <property type="match status" value="1"/>
</dbReference>
<dbReference type="SUPFAM" id="SSF75516">
    <property type="entry name" value="Pheromone-binding domain of LuxR-like quorum-sensing transcription factors"/>
    <property type="match status" value="1"/>
</dbReference>
<dbReference type="Proteomes" id="UP000078558">
    <property type="component" value="Chromosome I"/>
</dbReference>
<dbReference type="Gene3D" id="1.10.10.10">
    <property type="entry name" value="Winged helix-like DNA-binding domain superfamily/Winged helix DNA-binding domain"/>
    <property type="match status" value="1"/>
</dbReference>
<dbReference type="InterPro" id="IPR005143">
    <property type="entry name" value="TF_LuxR_autoind-bd_dom"/>
</dbReference>
<dbReference type="STRING" id="1851544.ODI_00685"/>
<reference evidence="5 7" key="1">
    <citation type="submission" date="2016-06" db="EMBL/GenBank/DDBJ databases">
        <authorList>
            <person name="Kjaerup R.B."/>
            <person name="Dalgaard T.S."/>
            <person name="Juul-Madsen H.R."/>
        </authorList>
    </citation>
    <scope>NUCLEOTIDE SEQUENCE [LARGE SCALE GENOMIC DNA]</scope>
    <source>
        <strain evidence="5">Orrdi1</strain>
    </source>
</reference>
<dbReference type="InterPro" id="IPR036388">
    <property type="entry name" value="WH-like_DNA-bd_sf"/>
</dbReference>
<evidence type="ECO:0000256" key="3">
    <source>
        <dbReference type="ARBA" id="ARBA00023163"/>
    </source>
</evidence>
<dbReference type="PRINTS" id="PR00038">
    <property type="entry name" value="HTHLUXR"/>
</dbReference>
<dbReference type="EMBL" id="LT907988">
    <property type="protein sequence ID" value="SOE48533.1"/>
    <property type="molecule type" value="Genomic_DNA"/>
</dbReference>
<dbReference type="CDD" id="cd06170">
    <property type="entry name" value="LuxR_C_like"/>
    <property type="match status" value="1"/>
</dbReference>